<feature type="region of interest" description="Disordered" evidence="1">
    <location>
        <begin position="571"/>
        <end position="624"/>
    </location>
</feature>
<evidence type="ECO:0000313" key="5">
    <source>
        <dbReference type="Proteomes" id="UP001562354"/>
    </source>
</evidence>
<evidence type="ECO:0000313" key="4">
    <source>
        <dbReference type="EMBL" id="KAL1297096.1"/>
    </source>
</evidence>
<reference evidence="4 5" key="1">
    <citation type="submission" date="2024-07" db="EMBL/GenBank/DDBJ databases">
        <title>Draft sequence of the Neodothiora populina.</title>
        <authorList>
            <person name="Drown D.D."/>
            <person name="Schuette U.S."/>
            <person name="Buechlein A.B."/>
            <person name="Rusch D.R."/>
            <person name="Winton L.W."/>
            <person name="Adams G.A."/>
        </authorList>
    </citation>
    <scope>NUCLEOTIDE SEQUENCE [LARGE SCALE GENOMIC DNA]</scope>
    <source>
        <strain evidence="4 5">CPC 39397</strain>
    </source>
</reference>
<gene>
    <name evidence="4" type="ORF">AAFC00_004679</name>
</gene>
<feature type="domain" description="PX" evidence="2">
    <location>
        <begin position="163"/>
        <end position="354"/>
    </location>
</feature>
<keyword evidence="5" id="KW-1185">Reference proteome</keyword>
<dbReference type="Proteomes" id="UP001562354">
    <property type="component" value="Unassembled WGS sequence"/>
</dbReference>
<proteinExistence type="predicted"/>
<evidence type="ECO:0000259" key="3">
    <source>
        <dbReference type="Pfam" id="PF12828"/>
    </source>
</evidence>
<dbReference type="InterPro" id="IPR024554">
    <property type="entry name" value="LEC1-like_C"/>
</dbReference>
<dbReference type="RefSeq" id="XP_069196778.1">
    <property type="nucleotide sequence ID" value="XM_069344360.1"/>
</dbReference>
<dbReference type="InterPro" id="IPR024555">
    <property type="entry name" value="PX-associated"/>
</dbReference>
<comment type="caution">
    <text evidence="4">The sequence shown here is derived from an EMBL/GenBank/DDBJ whole genome shotgun (WGS) entry which is preliminary data.</text>
</comment>
<dbReference type="InterPro" id="IPR047168">
    <property type="entry name" value="LEC1-like"/>
</dbReference>
<dbReference type="Pfam" id="PF12825">
    <property type="entry name" value="DUF3818"/>
    <property type="match status" value="2"/>
</dbReference>
<feature type="compositionally biased region" description="Basic and acidic residues" evidence="1">
    <location>
        <begin position="586"/>
        <end position="618"/>
    </location>
</feature>
<name>A0ABR3P338_9PEZI</name>
<accession>A0ABR3P338</accession>
<dbReference type="PANTHER" id="PTHR47185">
    <property type="entry name" value="PX DOMAIN-CONTAINING PROTEIN YPR097W"/>
    <property type="match status" value="1"/>
</dbReference>
<evidence type="ECO:0000259" key="2">
    <source>
        <dbReference type="Pfam" id="PF12825"/>
    </source>
</evidence>
<feature type="domain" description="PX-associated" evidence="3">
    <location>
        <begin position="4"/>
        <end position="119"/>
    </location>
</feature>
<organism evidence="4 5">
    <name type="scientific">Neodothiora populina</name>
    <dbReference type="NCBI Taxonomy" id="2781224"/>
    <lineage>
        <taxon>Eukaryota</taxon>
        <taxon>Fungi</taxon>
        <taxon>Dikarya</taxon>
        <taxon>Ascomycota</taxon>
        <taxon>Pezizomycotina</taxon>
        <taxon>Dothideomycetes</taxon>
        <taxon>Dothideomycetidae</taxon>
        <taxon>Dothideales</taxon>
        <taxon>Dothioraceae</taxon>
        <taxon>Neodothiora</taxon>
    </lineage>
</organism>
<dbReference type="GeneID" id="95978379"/>
<protein>
    <submittedName>
        <fullName evidence="4">Uncharacterized protein</fullName>
    </submittedName>
</protein>
<dbReference type="PANTHER" id="PTHR47185:SF2">
    <property type="entry name" value="FUNGAL PROTEIN"/>
    <property type="match status" value="1"/>
</dbReference>
<dbReference type="EMBL" id="JBFMKM010000016">
    <property type="protein sequence ID" value="KAL1297096.1"/>
    <property type="molecule type" value="Genomic_DNA"/>
</dbReference>
<dbReference type="Pfam" id="PF12828">
    <property type="entry name" value="PXB"/>
    <property type="match status" value="1"/>
</dbReference>
<feature type="domain" description="PX" evidence="2">
    <location>
        <begin position="355"/>
        <end position="479"/>
    </location>
</feature>
<evidence type="ECO:0000256" key="1">
    <source>
        <dbReference type="SAM" id="MobiDB-lite"/>
    </source>
</evidence>
<sequence>MTDSGLDAEQTAALVDVLSHVALYDEVCAFKTPAAIQGYGRPFQDRKGSSAPLLQILLSSFVLKLPGLRDIAPDFWKTRVEKLLEDLAAAELSESYDKGVLGIRKTLATAASALLEYPARGCIGGFPKDESAFKDRTYDPSKPDDVLDAWQDFRQQLVYGDLFDKLFVKAAETDNLKKHDTLVQAAHEYVVVNLASFMHYTLVLSPEGPSLLRLVENVHKLAPYGIMRQTLRIGNVATMLSGMVRLMLAKVSVGTVTNFLGLSSGADEGMNLLQQIISTVLGWDKKELKKRADKIEKDKEGPSKEVREALKQWTSGTRKEHEECRERSKQESMSIVAVILSLSSASADMSEEQHAKALEYLSLQLSIRDRDEITRVLCRSNPDHLTQAIRDGVSAYEPMIRQVHQAVDLSATVGDFQAFVDDMIKLTKPDKKSQASETKSPTVEDYVKLLHTHMGACHRFLHQVAKNGKEVTKWFQDYVHIVAAEFKSSYSTPDTKKDSARDIYAAMQASFTALNPLDQTVIREELKATTTYLSALHDSSAARIRDVINNTSSTTYGPGAFLARWQDLLDSTPITPSKPQGPVRTGADKSVKQEGRKDVDGEIKDAGIDSKQVDKEIGNKTPEAPSAENILRVLGPRFRELLVEMQ</sequence>